<organism evidence="1">
    <name type="scientific">candidate division CPR1 bacterium ADurb.Bin160</name>
    <dbReference type="NCBI Taxonomy" id="1852826"/>
    <lineage>
        <taxon>Bacteria</taxon>
        <taxon>candidate division CPR1</taxon>
    </lineage>
</organism>
<comment type="caution">
    <text evidence="1">The sequence shown here is derived from an EMBL/GenBank/DDBJ whole genome shotgun (WGS) entry which is preliminary data.</text>
</comment>
<sequence>MSEESVCFAYILRLIEQNLNRDISINPDCSILPDRINYTLINNHKVFSKIYKYKKFNAQKELKNWNKDFTFREYANIH</sequence>
<proteinExistence type="predicted"/>
<accession>A0A1V5ZQJ3</accession>
<dbReference type="AlphaFoldDB" id="A0A1V5ZQJ3"/>
<dbReference type="Proteomes" id="UP000485621">
    <property type="component" value="Unassembled WGS sequence"/>
</dbReference>
<dbReference type="EMBL" id="MWDB01000001">
    <property type="protein sequence ID" value="OQB42600.1"/>
    <property type="molecule type" value="Genomic_DNA"/>
</dbReference>
<name>A0A1V5ZQJ3_9BACT</name>
<evidence type="ECO:0000313" key="1">
    <source>
        <dbReference type="EMBL" id="OQB42600.1"/>
    </source>
</evidence>
<gene>
    <name evidence="1" type="ORF">BWY04_00036</name>
</gene>
<reference evidence="1" key="1">
    <citation type="submission" date="2017-02" db="EMBL/GenBank/DDBJ databases">
        <title>Delving into the versatile metabolic prowess of the omnipresent phylum Bacteroidetes.</title>
        <authorList>
            <person name="Nobu M.K."/>
            <person name="Mei R."/>
            <person name="Narihiro T."/>
            <person name="Kuroda K."/>
            <person name="Liu W.-T."/>
        </authorList>
    </citation>
    <scope>NUCLEOTIDE SEQUENCE</scope>
    <source>
        <strain evidence="1">ADurb.Bin160</strain>
    </source>
</reference>
<protein>
    <submittedName>
        <fullName evidence="1">Uncharacterized protein</fullName>
    </submittedName>
</protein>